<dbReference type="EMBL" id="JARIHO010000005">
    <property type="protein sequence ID" value="KAJ7360996.1"/>
    <property type="molecule type" value="Genomic_DNA"/>
</dbReference>
<protein>
    <submittedName>
        <fullName evidence="3">Uncharacterized protein</fullName>
    </submittedName>
</protein>
<name>A0AAD7EZG6_9AGAR</name>
<organism evidence="3 4">
    <name type="scientific">Mycena albidolilacea</name>
    <dbReference type="NCBI Taxonomy" id="1033008"/>
    <lineage>
        <taxon>Eukaryota</taxon>
        <taxon>Fungi</taxon>
        <taxon>Dikarya</taxon>
        <taxon>Basidiomycota</taxon>
        <taxon>Agaricomycotina</taxon>
        <taxon>Agaricomycetes</taxon>
        <taxon>Agaricomycetidae</taxon>
        <taxon>Agaricales</taxon>
        <taxon>Marasmiineae</taxon>
        <taxon>Mycenaceae</taxon>
        <taxon>Mycena</taxon>
    </lineage>
</organism>
<feature type="transmembrane region" description="Helical" evidence="2">
    <location>
        <begin position="64"/>
        <end position="93"/>
    </location>
</feature>
<gene>
    <name evidence="3" type="ORF">DFH08DRAFT_951622</name>
</gene>
<feature type="transmembrane region" description="Helical" evidence="2">
    <location>
        <begin position="182"/>
        <end position="207"/>
    </location>
</feature>
<evidence type="ECO:0000313" key="3">
    <source>
        <dbReference type="EMBL" id="KAJ7360996.1"/>
    </source>
</evidence>
<keyword evidence="2" id="KW-0812">Transmembrane</keyword>
<feature type="region of interest" description="Disordered" evidence="1">
    <location>
        <begin position="324"/>
        <end position="363"/>
    </location>
</feature>
<accession>A0AAD7EZG6</accession>
<reference evidence="3" key="1">
    <citation type="submission" date="2023-03" db="EMBL/GenBank/DDBJ databases">
        <title>Massive genome expansion in bonnet fungi (Mycena s.s.) driven by repeated elements and novel gene families across ecological guilds.</title>
        <authorList>
            <consortium name="Lawrence Berkeley National Laboratory"/>
            <person name="Harder C.B."/>
            <person name="Miyauchi S."/>
            <person name="Viragh M."/>
            <person name="Kuo A."/>
            <person name="Thoen E."/>
            <person name="Andreopoulos B."/>
            <person name="Lu D."/>
            <person name="Skrede I."/>
            <person name="Drula E."/>
            <person name="Henrissat B."/>
            <person name="Morin E."/>
            <person name="Kohler A."/>
            <person name="Barry K."/>
            <person name="LaButti K."/>
            <person name="Morin E."/>
            <person name="Salamov A."/>
            <person name="Lipzen A."/>
            <person name="Mereny Z."/>
            <person name="Hegedus B."/>
            <person name="Baldrian P."/>
            <person name="Stursova M."/>
            <person name="Weitz H."/>
            <person name="Taylor A."/>
            <person name="Grigoriev I.V."/>
            <person name="Nagy L.G."/>
            <person name="Martin F."/>
            <person name="Kauserud H."/>
        </authorList>
    </citation>
    <scope>NUCLEOTIDE SEQUENCE</scope>
    <source>
        <strain evidence="3">CBHHK002</strain>
    </source>
</reference>
<proteinExistence type="predicted"/>
<feature type="compositionally biased region" description="Basic and acidic residues" evidence="1">
    <location>
        <begin position="347"/>
        <end position="363"/>
    </location>
</feature>
<sequence length="363" mass="40518">MAFPPDEVGLVYFRVASQFTLAQSKLVSIFIQTLLYGAYTVVFILTCWVLLYKRPKHEPVNKPMLGFSIVMFVLATMHIGVNYTRILRAFIIYKDEPGGTPAYFNKLSEFTQIFGSAIYVAQTLVGDSVVLYRCYLVWGRQWQVVAFPFILLLGSATAGVGILYSFAVVVPEAEIFVTQLQHWILSFFSVTLATNIICTGLVAYRLWDINRQVKDFGLNHLEAVINPIILLVIESGAIYSATLMTLLILYKTESWFQYVLLDAVSPIVGLVFSMIIVRIGLGLTTMNGQHTYTNGSSRRTPHSGSSDNTRGSVVTQILFTKKGGPTETETEMASVGMYEPENSQPTGKEKQQESQIETTHDIV</sequence>
<feature type="transmembrane region" description="Helical" evidence="2">
    <location>
        <begin position="113"/>
        <end position="132"/>
    </location>
</feature>
<keyword evidence="2" id="KW-1133">Transmembrane helix</keyword>
<keyword evidence="2" id="KW-0472">Membrane</keyword>
<evidence type="ECO:0000256" key="1">
    <source>
        <dbReference type="SAM" id="MobiDB-lite"/>
    </source>
</evidence>
<dbReference type="AlphaFoldDB" id="A0AAD7EZG6"/>
<feature type="transmembrane region" description="Helical" evidence="2">
    <location>
        <begin position="255"/>
        <end position="277"/>
    </location>
</feature>
<dbReference type="Proteomes" id="UP001218218">
    <property type="component" value="Unassembled WGS sequence"/>
</dbReference>
<feature type="transmembrane region" description="Helical" evidence="2">
    <location>
        <begin position="29"/>
        <end position="52"/>
    </location>
</feature>
<feature type="transmembrane region" description="Helical" evidence="2">
    <location>
        <begin position="228"/>
        <end position="249"/>
    </location>
</feature>
<evidence type="ECO:0000256" key="2">
    <source>
        <dbReference type="SAM" id="Phobius"/>
    </source>
</evidence>
<comment type="caution">
    <text evidence="3">The sequence shown here is derived from an EMBL/GenBank/DDBJ whole genome shotgun (WGS) entry which is preliminary data.</text>
</comment>
<feature type="transmembrane region" description="Helical" evidence="2">
    <location>
        <begin position="144"/>
        <end position="170"/>
    </location>
</feature>
<evidence type="ECO:0000313" key="4">
    <source>
        <dbReference type="Proteomes" id="UP001218218"/>
    </source>
</evidence>
<keyword evidence="4" id="KW-1185">Reference proteome</keyword>